<dbReference type="Proteomes" id="UP000308001">
    <property type="component" value="Unassembled WGS sequence"/>
</dbReference>
<evidence type="ECO:0000313" key="9">
    <source>
        <dbReference type="Proteomes" id="UP000308001"/>
    </source>
</evidence>
<dbReference type="CDD" id="cd01189">
    <property type="entry name" value="INT_ICEBs1_C_like"/>
    <property type="match status" value="1"/>
</dbReference>
<evidence type="ECO:0000256" key="3">
    <source>
        <dbReference type="ARBA" id="ARBA00023125"/>
    </source>
</evidence>
<dbReference type="Pfam" id="PF00589">
    <property type="entry name" value="Phage_integrase"/>
    <property type="match status" value="1"/>
</dbReference>
<dbReference type="InterPro" id="IPR002104">
    <property type="entry name" value="Integrase_catalytic"/>
</dbReference>
<dbReference type="InterPro" id="IPR013762">
    <property type="entry name" value="Integrase-like_cat_sf"/>
</dbReference>
<dbReference type="AlphaFoldDB" id="A0A5R9H7U1"/>
<reference evidence="8 9" key="1">
    <citation type="submission" date="2019-05" db="EMBL/GenBank/DDBJ databases">
        <title>Arcobacter cibarius and Arcobacter thereius providing challenges in identification an antibiotic susceptibility and Quinolone resistance.</title>
        <authorList>
            <person name="Busch A."/>
            <person name="Hanel I."/>
            <person name="Hotzel H."/>
            <person name="Tomaso H."/>
        </authorList>
    </citation>
    <scope>NUCLEOTIDE SEQUENCE [LARGE SCALE GENOMIC DNA]</scope>
    <source>
        <strain evidence="8 9">17CS1191_2</strain>
    </source>
</reference>
<keyword evidence="4" id="KW-0233">DNA recombination</keyword>
<gene>
    <name evidence="8" type="ORF">FE246_06910</name>
</gene>
<dbReference type="RefSeq" id="WP_138142927.1">
    <property type="nucleotide sequence ID" value="NZ_VBUF01000003.1"/>
</dbReference>
<evidence type="ECO:0000313" key="8">
    <source>
        <dbReference type="EMBL" id="TLS72150.1"/>
    </source>
</evidence>
<dbReference type="InterPro" id="IPR050808">
    <property type="entry name" value="Phage_Integrase"/>
</dbReference>
<comment type="caution">
    <text evidence="8">The sequence shown here is derived from an EMBL/GenBank/DDBJ whole genome shotgun (WGS) entry which is preliminary data.</text>
</comment>
<feature type="domain" description="Core-binding (CB)" evidence="7">
    <location>
        <begin position="75"/>
        <end position="156"/>
    </location>
</feature>
<dbReference type="Gene3D" id="1.10.150.130">
    <property type="match status" value="1"/>
</dbReference>
<dbReference type="InterPro" id="IPR044068">
    <property type="entry name" value="CB"/>
</dbReference>
<dbReference type="PANTHER" id="PTHR30629">
    <property type="entry name" value="PROPHAGE INTEGRASE"/>
    <property type="match status" value="1"/>
</dbReference>
<protein>
    <submittedName>
        <fullName evidence="8">Site-specific integrase</fullName>
    </submittedName>
</protein>
<dbReference type="GO" id="GO:0003677">
    <property type="term" value="F:DNA binding"/>
    <property type="evidence" value="ECO:0007669"/>
    <property type="project" value="UniProtKB-UniRule"/>
</dbReference>
<dbReference type="Pfam" id="PF14659">
    <property type="entry name" value="Phage_int_SAM_3"/>
    <property type="match status" value="1"/>
</dbReference>
<keyword evidence="3 5" id="KW-0238">DNA-binding</keyword>
<dbReference type="SUPFAM" id="SSF56349">
    <property type="entry name" value="DNA breaking-rejoining enzymes"/>
    <property type="match status" value="1"/>
</dbReference>
<evidence type="ECO:0000256" key="1">
    <source>
        <dbReference type="ARBA" id="ARBA00008857"/>
    </source>
</evidence>
<accession>A0A5R9H7U1</accession>
<proteinExistence type="inferred from homology"/>
<evidence type="ECO:0000256" key="5">
    <source>
        <dbReference type="PROSITE-ProRule" id="PRU01248"/>
    </source>
</evidence>
<dbReference type="PROSITE" id="PS51900">
    <property type="entry name" value="CB"/>
    <property type="match status" value="1"/>
</dbReference>
<dbReference type="EMBL" id="VBUF01000003">
    <property type="protein sequence ID" value="TLS72150.1"/>
    <property type="molecule type" value="Genomic_DNA"/>
</dbReference>
<dbReference type="GO" id="GO:0006310">
    <property type="term" value="P:DNA recombination"/>
    <property type="evidence" value="ECO:0007669"/>
    <property type="project" value="UniProtKB-KW"/>
</dbReference>
<name>A0A5R9H7U1_9BACT</name>
<keyword evidence="2" id="KW-0229">DNA integration</keyword>
<sequence length="381" mass="44415">MSNIIKFKYDDIKITIRTRYNNYYLDFIHDGKRIKRSTGLSANENNLKDLKINVIPEIIKALTGSNEIEYLKEDIAFVDFSDKFFETYKSTVRVHVYHQNLLIYKKQIKPHFQYFLLKDIKPIHLENWQIKLLEKCASSTVKGYRSIFNSILEKATSNDLIKFNPFKKIKSLNVNNKFKKLNDIDDSVSTFNKDEILLILNNSKGNLYYFICIMLYSGIRPGEVISLTWNDIDFEKKQIAVDKTTVNGKVGNVKTPSSVRFVDIIPVLELELLKFYKSSLNTSSHVFISNRNKSYYSHDNFIVGFRKLLIKLNIKGKVLYNLRHTFASSMISQGINIVWVSRMLGHKDLSITLKVYTKFIKTNDDDRIKQLSKIVPDFVPI</sequence>
<dbReference type="PROSITE" id="PS51898">
    <property type="entry name" value="TYR_RECOMBINASE"/>
    <property type="match status" value="1"/>
</dbReference>
<evidence type="ECO:0000256" key="2">
    <source>
        <dbReference type="ARBA" id="ARBA00022908"/>
    </source>
</evidence>
<dbReference type="GO" id="GO:0015074">
    <property type="term" value="P:DNA integration"/>
    <property type="evidence" value="ECO:0007669"/>
    <property type="project" value="UniProtKB-KW"/>
</dbReference>
<dbReference type="PANTHER" id="PTHR30629:SF2">
    <property type="entry name" value="PROPHAGE INTEGRASE INTS-RELATED"/>
    <property type="match status" value="1"/>
</dbReference>
<evidence type="ECO:0000259" key="7">
    <source>
        <dbReference type="PROSITE" id="PS51900"/>
    </source>
</evidence>
<feature type="domain" description="Tyr recombinase" evidence="6">
    <location>
        <begin position="186"/>
        <end position="373"/>
    </location>
</feature>
<dbReference type="Gene3D" id="1.10.443.10">
    <property type="entry name" value="Intergrase catalytic core"/>
    <property type="match status" value="1"/>
</dbReference>
<evidence type="ECO:0000256" key="4">
    <source>
        <dbReference type="ARBA" id="ARBA00023172"/>
    </source>
</evidence>
<evidence type="ECO:0000259" key="6">
    <source>
        <dbReference type="PROSITE" id="PS51898"/>
    </source>
</evidence>
<dbReference type="InterPro" id="IPR011010">
    <property type="entry name" value="DNA_brk_join_enz"/>
</dbReference>
<organism evidence="8 9">
    <name type="scientific">Aliarcobacter thereius</name>
    <dbReference type="NCBI Taxonomy" id="544718"/>
    <lineage>
        <taxon>Bacteria</taxon>
        <taxon>Pseudomonadati</taxon>
        <taxon>Campylobacterota</taxon>
        <taxon>Epsilonproteobacteria</taxon>
        <taxon>Campylobacterales</taxon>
        <taxon>Arcobacteraceae</taxon>
        <taxon>Aliarcobacter</taxon>
    </lineage>
</organism>
<dbReference type="InterPro" id="IPR010998">
    <property type="entry name" value="Integrase_recombinase_N"/>
</dbReference>
<comment type="similarity">
    <text evidence="1">Belongs to the 'phage' integrase family.</text>
</comment>
<dbReference type="InterPro" id="IPR004107">
    <property type="entry name" value="Integrase_SAM-like_N"/>
</dbReference>